<name>A0A0E0E380_9ORYZ</name>
<keyword evidence="2" id="KW-1185">Reference proteome</keyword>
<reference evidence="1" key="2">
    <citation type="submission" date="2018-05" db="EMBL/GenBank/DDBJ databases">
        <title>OmerRS3 (Oryza meridionalis Reference Sequence Version 3).</title>
        <authorList>
            <person name="Zhang J."/>
            <person name="Kudrna D."/>
            <person name="Lee S."/>
            <person name="Talag J."/>
            <person name="Welchert J."/>
            <person name="Wing R.A."/>
        </authorList>
    </citation>
    <scope>NUCLEOTIDE SEQUENCE [LARGE SCALE GENOMIC DNA]</scope>
    <source>
        <strain evidence="1">cv. OR44</strain>
    </source>
</reference>
<protein>
    <submittedName>
        <fullName evidence="1">Uncharacterized protein</fullName>
    </submittedName>
</protein>
<sequence length="66" mass="7356">MVIAGCDGRLKVVDTFSYNMVLSSTNRLVYRRFWDTGWASRFVLHTFSSNSGDLLFFSGAGKDPTG</sequence>
<proteinExistence type="predicted"/>
<reference evidence="1" key="1">
    <citation type="submission" date="2015-04" db="UniProtKB">
        <authorList>
            <consortium name="EnsemblPlants"/>
        </authorList>
    </citation>
    <scope>IDENTIFICATION</scope>
</reference>
<dbReference type="Gramene" id="OMERI06G19740.1">
    <property type="protein sequence ID" value="OMERI06G19740.1"/>
    <property type="gene ID" value="OMERI06G19740"/>
</dbReference>
<dbReference type="EnsemblPlants" id="OMERI06G19740.1">
    <property type="protein sequence ID" value="OMERI06G19740.1"/>
    <property type="gene ID" value="OMERI06G19740"/>
</dbReference>
<evidence type="ECO:0000313" key="1">
    <source>
        <dbReference type="EnsemblPlants" id="OMERI06G19740.1"/>
    </source>
</evidence>
<dbReference type="Proteomes" id="UP000008021">
    <property type="component" value="Chromosome 6"/>
</dbReference>
<dbReference type="HOGENOM" id="CLU_2835516_0_0_1"/>
<evidence type="ECO:0000313" key="2">
    <source>
        <dbReference type="Proteomes" id="UP000008021"/>
    </source>
</evidence>
<accession>A0A0E0E380</accession>
<organism evidence="1">
    <name type="scientific">Oryza meridionalis</name>
    <dbReference type="NCBI Taxonomy" id="40149"/>
    <lineage>
        <taxon>Eukaryota</taxon>
        <taxon>Viridiplantae</taxon>
        <taxon>Streptophyta</taxon>
        <taxon>Embryophyta</taxon>
        <taxon>Tracheophyta</taxon>
        <taxon>Spermatophyta</taxon>
        <taxon>Magnoliopsida</taxon>
        <taxon>Liliopsida</taxon>
        <taxon>Poales</taxon>
        <taxon>Poaceae</taxon>
        <taxon>BOP clade</taxon>
        <taxon>Oryzoideae</taxon>
        <taxon>Oryzeae</taxon>
        <taxon>Oryzinae</taxon>
        <taxon>Oryza</taxon>
    </lineage>
</organism>
<dbReference type="AlphaFoldDB" id="A0A0E0E380"/>